<dbReference type="Pfam" id="PF13445">
    <property type="entry name" value="zf-RING_UBOX"/>
    <property type="match status" value="1"/>
</dbReference>
<evidence type="ECO:0000313" key="4">
    <source>
        <dbReference type="EMBL" id="CAB3999668.1"/>
    </source>
</evidence>
<name>A0A7D9I7R3_PARCT</name>
<reference evidence="4" key="1">
    <citation type="submission" date="2020-04" db="EMBL/GenBank/DDBJ databases">
        <authorList>
            <person name="Alioto T."/>
            <person name="Alioto T."/>
            <person name="Gomez Garrido J."/>
        </authorList>
    </citation>
    <scope>NUCLEOTIDE SEQUENCE</scope>
    <source>
        <strain evidence="4">A484AB</strain>
    </source>
</reference>
<dbReference type="SUPFAM" id="SSF57850">
    <property type="entry name" value="RING/U-box"/>
    <property type="match status" value="1"/>
</dbReference>
<evidence type="ECO:0000256" key="2">
    <source>
        <dbReference type="ARBA" id="ARBA00022771"/>
    </source>
</evidence>
<dbReference type="PROSITE" id="PS50089">
    <property type="entry name" value="ZF_RING_2"/>
    <property type="match status" value="1"/>
</dbReference>
<evidence type="ECO:0000256" key="3">
    <source>
        <dbReference type="ARBA" id="ARBA00022833"/>
    </source>
</evidence>
<dbReference type="SUPFAM" id="SSF57845">
    <property type="entry name" value="B-box zinc-binding domain"/>
    <property type="match status" value="1"/>
</dbReference>
<evidence type="ECO:0000313" key="5">
    <source>
        <dbReference type="Proteomes" id="UP001152795"/>
    </source>
</evidence>
<dbReference type="PROSITE" id="PS00518">
    <property type="entry name" value="ZF_RING_1"/>
    <property type="match status" value="1"/>
</dbReference>
<dbReference type="Proteomes" id="UP001152795">
    <property type="component" value="Unassembled WGS sequence"/>
</dbReference>
<dbReference type="SMART" id="SM00336">
    <property type="entry name" value="BBOX"/>
    <property type="match status" value="1"/>
</dbReference>
<dbReference type="Gene3D" id="3.30.160.60">
    <property type="entry name" value="Classic Zinc Finger"/>
    <property type="match status" value="1"/>
</dbReference>
<dbReference type="InterPro" id="IPR001841">
    <property type="entry name" value="Znf_RING"/>
</dbReference>
<dbReference type="GO" id="GO:0008270">
    <property type="term" value="F:zinc ion binding"/>
    <property type="evidence" value="ECO:0007669"/>
    <property type="project" value="UniProtKB-KW"/>
</dbReference>
<dbReference type="Pfam" id="PF00643">
    <property type="entry name" value="zf-B_box"/>
    <property type="match status" value="1"/>
</dbReference>
<dbReference type="InterPro" id="IPR013083">
    <property type="entry name" value="Znf_RING/FYVE/PHD"/>
</dbReference>
<dbReference type="PANTHER" id="PTHR25462:SF296">
    <property type="entry name" value="MEIOTIC P26, ISOFORM F"/>
    <property type="match status" value="1"/>
</dbReference>
<dbReference type="OrthoDB" id="5951542at2759"/>
<dbReference type="InterPro" id="IPR027370">
    <property type="entry name" value="Znf-RING_euk"/>
</dbReference>
<dbReference type="InterPro" id="IPR047153">
    <property type="entry name" value="TRIM45/56/19-like"/>
</dbReference>
<keyword evidence="3" id="KW-0862">Zinc</keyword>
<dbReference type="SMART" id="SM00184">
    <property type="entry name" value="RING"/>
    <property type="match status" value="1"/>
</dbReference>
<accession>A0A7D9I7R3</accession>
<protein>
    <submittedName>
        <fullName evidence="4">Tripartite motif-containing 45-like</fullName>
    </submittedName>
</protein>
<keyword evidence="5" id="KW-1185">Reference proteome</keyword>
<dbReference type="PROSITE" id="PS50119">
    <property type="entry name" value="ZF_BBOX"/>
    <property type="match status" value="1"/>
</dbReference>
<dbReference type="PANTHER" id="PTHR25462">
    <property type="entry name" value="BONUS, ISOFORM C-RELATED"/>
    <property type="match status" value="1"/>
</dbReference>
<evidence type="ECO:0000256" key="1">
    <source>
        <dbReference type="ARBA" id="ARBA00022723"/>
    </source>
</evidence>
<dbReference type="InterPro" id="IPR000315">
    <property type="entry name" value="Znf_B-box"/>
</dbReference>
<keyword evidence="2" id="KW-0863">Zinc-finger</keyword>
<organism evidence="4 5">
    <name type="scientific">Paramuricea clavata</name>
    <name type="common">Red gorgonian</name>
    <name type="synonym">Violescent sea-whip</name>
    <dbReference type="NCBI Taxonomy" id="317549"/>
    <lineage>
        <taxon>Eukaryota</taxon>
        <taxon>Metazoa</taxon>
        <taxon>Cnidaria</taxon>
        <taxon>Anthozoa</taxon>
        <taxon>Octocorallia</taxon>
        <taxon>Malacalcyonacea</taxon>
        <taxon>Plexauridae</taxon>
        <taxon>Paramuricea</taxon>
    </lineage>
</organism>
<comment type="caution">
    <text evidence="4">The sequence shown here is derived from an EMBL/GenBank/DDBJ whole genome shotgun (WGS) entry which is preliminary data.</text>
</comment>
<dbReference type="Gene3D" id="3.30.40.10">
    <property type="entry name" value="Zinc/RING finger domain, C3HC4 (zinc finger)"/>
    <property type="match status" value="1"/>
</dbReference>
<dbReference type="EMBL" id="CACRXK020003645">
    <property type="protein sequence ID" value="CAB3999668.1"/>
    <property type="molecule type" value="Genomic_DNA"/>
</dbReference>
<sequence>MASASSMLPSNQRQDLKSLLECAICLETFDDPCTLPCLHSFCKKCLEHFVDGKCEDELNCPVCRSKFTINEEEGVAGMTRNHFICNMVEVLSIQDQDTCIPCFHCKQASVARCVTSELFMCEKCLQSHNGYIGFRDHVVLTMEELLKPENQSKIKGKSYCKKHASKKLKLYCETCEELICTYCVVFEHVRPHHVCSPLEEIAERKREELKTICETLNSDVYDNTQHYDELAITSFYLDKDLEEVKSHINKRKNSVLTFLKNILEKKAQSLIEETENTVRVKNQTIDEELKRVTDHIAGQKKTCDMAEALVENGSNEEIMLSHKLVQQSLENSEKEYGRKEIDAKLPQYSDGVLDSKFFDEIKAINLKDTKQRRTFKELRKTRMSIAGNRSINPDNVVAIEMAATGFCNGFGWR</sequence>
<dbReference type="AlphaFoldDB" id="A0A7D9I7R3"/>
<proteinExistence type="predicted"/>
<gene>
    <name evidence="4" type="ORF">PACLA_8A038038</name>
</gene>
<keyword evidence="1" id="KW-0479">Metal-binding</keyword>
<dbReference type="InterPro" id="IPR017907">
    <property type="entry name" value="Znf_RING_CS"/>
</dbReference>